<organism evidence="1 2">
    <name type="scientific">Penicillium vulpinum</name>
    <dbReference type="NCBI Taxonomy" id="29845"/>
    <lineage>
        <taxon>Eukaryota</taxon>
        <taxon>Fungi</taxon>
        <taxon>Dikarya</taxon>
        <taxon>Ascomycota</taxon>
        <taxon>Pezizomycotina</taxon>
        <taxon>Eurotiomycetes</taxon>
        <taxon>Eurotiomycetidae</taxon>
        <taxon>Eurotiales</taxon>
        <taxon>Aspergillaceae</taxon>
        <taxon>Penicillium</taxon>
    </lineage>
</organism>
<keyword evidence="2" id="KW-1185">Reference proteome</keyword>
<accession>A0A1V6RHE9</accession>
<gene>
    <name evidence="1" type="ORF">PENVUL_c045G02492</name>
</gene>
<dbReference type="STRING" id="29845.A0A1V6RHE9"/>
<protein>
    <submittedName>
        <fullName evidence="1">Uncharacterized protein</fullName>
    </submittedName>
</protein>
<comment type="caution">
    <text evidence="1">The sequence shown here is derived from an EMBL/GenBank/DDBJ whole genome shotgun (WGS) entry which is preliminary data.</text>
</comment>
<dbReference type="OrthoDB" id="432970at2759"/>
<proteinExistence type="predicted"/>
<dbReference type="AlphaFoldDB" id="A0A1V6RHE9"/>
<sequence length="420" mass="46926">MFAPKDENMFLHYGTDPVLEFHIGSCYAPIESRLPNSRSSSKKPELHEIVKTVKTEFGAWTKSFRGHSRANLITLRFFVGDAVAFSYALQHMRAIGSSKYSHWYRDRYHLMPLVLDDEHYLDASAPLVFDIIDTSNLIDHLGALNLLTATPPLLRNTLSATLYSEKLVRTQETQVFLLESLLCGEVTTVTSLLGLVPVEVATNTAFSSAGDEALCQDTSGSSSEAGQLFARIAWKRPLNPTDMPVKTLGLIHFDSVGLAHVLQRTFLKMFADEDLSKLLARIKSTRMLSLPTYNRASFVAFLCLVKTRTSTDWNKAMEKLLSLMDQDTSLAFANTYVQELNFWIYMKGLYPVDILKGSPNSLTTHAQAETLQGWPNMPFMVSVTLQMPRSKLDPFIAETMKVGFTPPLHAILQSSSQAAN</sequence>
<dbReference type="Proteomes" id="UP000191518">
    <property type="component" value="Unassembled WGS sequence"/>
</dbReference>
<name>A0A1V6RHE9_9EURO</name>
<dbReference type="EMBL" id="MDYP01000045">
    <property type="protein sequence ID" value="OQE00869.1"/>
    <property type="molecule type" value="Genomic_DNA"/>
</dbReference>
<evidence type="ECO:0000313" key="1">
    <source>
        <dbReference type="EMBL" id="OQE00869.1"/>
    </source>
</evidence>
<reference evidence="2" key="1">
    <citation type="journal article" date="2017" name="Nat. Microbiol.">
        <title>Global analysis of biosynthetic gene clusters reveals vast potential of secondary metabolite production in Penicillium species.</title>
        <authorList>
            <person name="Nielsen J.C."/>
            <person name="Grijseels S."/>
            <person name="Prigent S."/>
            <person name="Ji B."/>
            <person name="Dainat J."/>
            <person name="Nielsen K.F."/>
            <person name="Frisvad J.C."/>
            <person name="Workman M."/>
            <person name="Nielsen J."/>
        </authorList>
    </citation>
    <scope>NUCLEOTIDE SEQUENCE [LARGE SCALE GENOMIC DNA]</scope>
    <source>
        <strain evidence="2">IBT 29486</strain>
    </source>
</reference>
<evidence type="ECO:0000313" key="2">
    <source>
        <dbReference type="Proteomes" id="UP000191518"/>
    </source>
</evidence>